<sequence>MLKNTYENNIRITYKQNITINKVKTKTKTYEYKEVYIPVELLNYWTSITHEEVKTLGYIVSLYNGLKTSFITPLTMLPEDTNCLYDTDISRLHNSPEVVKPVRVIPIRVSKRGKKNSPDYFIRLNSKEFVTSQDFLEFVINPYLDDPILKVKGLVSIENLVIL</sequence>
<proteinExistence type="predicted"/>
<dbReference type="Proteomes" id="UP000732619">
    <property type="component" value="Unassembled WGS sequence"/>
</dbReference>
<reference evidence="1" key="1">
    <citation type="submission" date="2019-04" db="EMBL/GenBank/DDBJ databases">
        <title>Evolution of Biomass-Degrading Anaerobic Consortia Revealed by Metagenomics.</title>
        <authorList>
            <person name="Peng X."/>
        </authorList>
    </citation>
    <scope>NUCLEOTIDE SEQUENCE</scope>
    <source>
        <strain evidence="1">SIG14</strain>
    </source>
</reference>
<organism evidence="1 2">
    <name type="scientific">Methanobrevibacter olleyae</name>
    <dbReference type="NCBI Taxonomy" id="294671"/>
    <lineage>
        <taxon>Archaea</taxon>
        <taxon>Methanobacteriati</taxon>
        <taxon>Methanobacteriota</taxon>
        <taxon>Methanomada group</taxon>
        <taxon>Methanobacteria</taxon>
        <taxon>Methanobacteriales</taxon>
        <taxon>Methanobacteriaceae</taxon>
        <taxon>Methanobrevibacter</taxon>
    </lineage>
</organism>
<protein>
    <submittedName>
        <fullName evidence="1">Uncharacterized protein</fullName>
    </submittedName>
</protein>
<evidence type="ECO:0000313" key="1">
    <source>
        <dbReference type="EMBL" id="MBE6513411.1"/>
    </source>
</evidence>
<dbReference type="AlphaFoldDB" id="A0A8T3VVY1"/>
<dbReference type="EMBL" id="SUTG01000089">
    <property type="protein sequence ID" value="MBE6513411.1"/>
    <property type="molecule type" value="Genomic_DNA"/>
</dbReference>
<comment type="caution">
    <text evidence="1">The sequence shown here is derived from an EMBL/GenBank/DDBJ whole genome shotgun (WGS) entry which is preliminary data.</text>
</comment>
<evidence type="ECO:0000313" key="2">
    <source>
        <dbReference type="Proteomes" id="UP000732619"/>
    </source>
</evidence>
<name>A0A8T3VVY1_METOL</name>
<gene>
    <name evidence="1" type="ORF">E7Z75_09795</name>
</gene>
<accession>A0A8T3VVY1</accession>